<evidence type="ECO:0000256" key="11">
    <source>
        <dbReference type="ARBA" id="ARBA00048697"/>
    </source>
</evidence>
<dbReference type="GO" id="GO:0046872">
    <property type="term" value="F:metal ion binding"/>
    <property type="evidence" value="ECO:0007669"/>
    <property type="project" value="UniProtKB-KW"/>
</dbReference>
<dbReference type="EC" id="4.1.99.22" evidence="1 12"/>
<dbReference type="HAMAP" id="MF_01225_B">
    <property type="entry name" value="MoaA_B"/>
    <property type="match status" value="1"/>
</dbReference>
<comment type="pathway">
    <text evidence="12">Cofactor biosynthesis; molybdopterin biosynthesis.</text>
</comment>
<keyword evidence="10 12" id="KW-0456">Lyase</keyword>
<dbReference type="AlphaFoldDB" id="A0A9D2KKN3"/>
<dbReference type="PROSITE" id="PS51918">
    <property type="entry name" value="RADICAL_SAM"/>
    <property type="match status" value="1"/>
</dbReference>
<keyword evidence="5 12" id="KW-0547">Nucleotide-binding</keyword>
<dbReference type="GO" id="GO:0051539">
    <property type="term" value="F:4 iron, 4 sulfur cluster binding"/>
    <property type="evidence" value="ECO:0007669"/>
    <property type="project" value="UniProtKB-UniRule"/>
</dbReference>
<evidence type="ECO:0000256" key="8">
    <source>
        <dbReference type="ARBA" id="ARBA00023134"/>
    </source>
</evidence>
<keyword evidence="8 12" id="KW-0342">GTP-binding</keyword>
<keyword evidence="2 12" id="KW-0004">4Fe-4S</keyword>
<dbReference type="CDD" id="cd21117">
    <property type="entry name" value="Twitch_MoaA"/>
    <property type="match status" value="1"/>
</dbReference>
<evidence type="ECO:0000256" key="5">
    <source>
        <dbReference type="ARBA" id="ARBA00022741"/>
    </source>
</evidence>
<feature type="binding site" evidence="12">
    <location>
        <position position="33"/>
    </location>
    <ligand>
        <name>[4Fe-4S] cluster</name>
        <dbReference type="ChEBI" id="CHEBI:49883"/>
        <label>1</label>
        <note>4Fe-4S-S-AdoMet</note>
    </ligand>
</feature>
<dbReference type="Pfam" id="PF06463">
    <property type="entry name" value="Mob_synth_C"/>
    <property type="match status" value="1"/>
</dbReference>
<dbReference type="SFLD" id="SFLDG01067">
    <property type="entry name" value="SPASM/twitch_domain_containing"/>
    <property type="match status" value="1"/>
</dbReference>
<evidence type="ECO:0000256" key="10">
    <source>
        <dbReference type="ARBA" id="ARBA00023239"/>
    </source>
</evidence>
<dbReference type="SMART" id="SM00729">
    <property type="entry name" value="Elp3"/>
    <property type="match status" value="1"/>
</dbReference>
<feature type="binding site" evidence="12">
    <location>
        <position position="32"/>
    </location>
    <ligand>
        <name>S-adenosyl-L-methionine</name>
        <dbReference type="ChEBI" id="CHEBI:59789"/>
    </ligand>
</feature>
<dbReference type="CDD" id="cd01335">
    <property type="entry name" value="Radical_SAM"/>
    <property type="match status" value="1"/>
</dbReference>
<dbReference type="GO" id="GO:0061798">
    <property type="term" value="F:GTP 3',8'-cyclase activity"/>
    <property type="evidence" value="ECO:0007669"/>
    <property type="project" value="UniProtKB-UniRule"/>
</dbReference>
<evidence type="ECO:0000256" key="9">
    <source>
        <dbReference type="ARBA" id="ARBA00023150"/>
    </source>
</evidence>
<dbReference type="Proteomes" id="UP000824225">
    <property type="component" value="Unassembled WGS sequence"/>
</dbReference>
<dbReference type="InterPro" id="IPR040064">
    <property type="entry name" value="MoaA-like"/>
</dbReference>
<keyword evidence="9 12" id="KW-0501">Molybdenum cofactor biosynthesis</keyword>
<feature type="binding site" evidence="12">
    <location>
        <position position="157"/>
    </location>
    <ligand>
        <name>GTP</name>
        <dbReference type="ChEBI" id="CHEBI:37565"/>
    </ligand>
</feature>
<name>A0A9D2KKN3_9BACT</name>
<sequence>MVSLSPLVDAHGREVRYLRLSVTDRCNLRCVYCRVDNSFIPHDNVLRYEEMERIVAVAVAAGVRKVRLTGGEPFVRKGFPEFLQRLRASHPDVDLRITSNGIMLAPHAALLRELDARVNLSLDTLRSDRFERITGRDFLPRVLAGMDALLAAGVSLKINAVALRGVNDDELPDFLNLARTRPLDVRFIEFMPMGDSTLWNTEHYWPATDILRAAGELHDLTPLPPNADTDGPARMYALAGGIGRFGLITPLSNHFCATCNRLRVTSDGRLRTCLFDDREYRLAPILRHPRLDDETLLRVLRRATLRKPIGAHLLEKRRGAVARKTMTAIGG</sequence>
<dbReference type="InterPro" id="IPR058240">
    <property type="entry name" value="rSAM_sf"/>
</dbReference>
<accession>A0A9D2KKN3</accession>
<gene>
    <name evidence="12 14" type="primary">moaA</name>
    <name evidence="14" type="ORF">H9962_04085</name>
</gene>
<keyword evidence="7 12" id="KW-0411">Iron-sulfur</keyword>
<keyword evidence="6 12" id="KW-0408">Iron</keyword>
<keyword evidence="4 12" id="KW-0479">Metal-binding</keyword>
<dbReference type="GO" id="GO:1904047">
    <property type="term" value="F:S-adenosyl-L-methionine binding"/>
    <property type="evidence" value="ECO:0007669"/>
    <property type="project" value="UniProtKB-UniRule"/>
</dbReference>
<feature type="binding site" evidence="12">
    <location>
        <position position="259"/>
    </location>
    <ligand>
        <name>[4Fe-4S] cluster</name>
        <dbReference type="ChEBI" id="CHEBI:49883"/>
        <label>2</label>
        <note>4Fe-4S-substrate</note>
    </ligand>
</feature>
<dbReference type="SUPFAM" id="SSF102114">
    <property type="entry name" value="Radical SAM enzymes"/>
    <property type="match status" value="1"/>
</dbReference>
<reference evidence="14" key="1">
    <citation type="journal article" date="2021" name="PeerJ">
        <title>Extensive microbial diversity within the chicken gut microbiome revealed by metagenomics and culture.</title>
        <authorList>
            <person name="Gilroy R."/>
            <person name="Ravi A."/>
            <person name="Getino M."/>
            <person name="Pursley I."/>
            <person name="Horton D.L."/>
            <person name="Alikhan N.F."/>
            <person name="Baker D."/>
            <person name="Gharbi K."/>
            <person name="Hall N."/>
            <person name="Watson M."/>
            <person name="Adriaenssens E.M."/>
            <person name="Foster-Nyarko E."/>
            <person name="Jarju S."/>
            <person name="Secka A."/>
            <person name="Antonio M."/>
            <person name="Oren A."/>
            <person name="Chaudhuri R.R."/>
            <person name="La Ragione R."/>
            <person name="Hildebrand F."/>
            <person name="Pallen M.J."/>
        </authorList>
    </citation>
    <scope>NUCLEOTIDE SEQUENCE</scope>
    <source>
        <strain evidence="14">CHK186-16707</strain>
    </source>
</reference>
<dbReference type="SFLD" id="SFLDG01383">
    <property type="entry name" value="cyclic_pyranopterin_phosphate"/>
    <property type="match status" value="1"/>
</dbReference>
<comment type="function">
    <text evidence="12">Catalyzes the cyclization of GTP to (8S)-3',8-cyclo-7,8-dihydroguanosine 5'-triphosphate.</text>
</comment>
<feature type="binding site" evidence="12">
    <location>
        <position position="26"/>
    </location>
    <ligand>
        <name>[4Fe-4S] cluster</name>
        <dbReference type="ChEBI" id="CHEBI:49883"/>
        <label>1</label>
        <note>4Fe-4S-S-AdoMet</note>
    </ligand>
</feature>
<evidence type="ECO:0000256" key="6">
    <source>
        <dbReference type="ARBA" id="ARBA00023004"/>
    </source>
</evidence>
<feature type="binding site" evidence="12">
    <location>
        <position position="67"/>
    </location>
    <ligand>
        <name>GTP</name>
        <dbReference type="ChEBI" id="CHEBI:37565"/>
    </ligand>
</feature>
<evidence type="ECO:0000259" key="13">
    <source>
        <dbReference type="PROSITE" id="PS51918"/>
    </source>
</evidence>
<comment type="caution">
    <text evidence="14">The sequence shown here is derived from an EMBL/GenBank/DDBJ whole genome shotgun (WGS) entry which is preliminary data.</text>
</comment>
<comment type="catalytic activity">
    <reaction evidence="11 12">
        <text>GTP + AH2 + S-adenosyl-L-methionine = (8S)-3',8-cyclo-7,8-dihydroguanosine 5'-triphosphate + 5'-deoxyadenosine + L-methionine + A + H(+)</text>
        <dbReference type="Rhea" id="RHEA:49576"/>
        <dbReference type="ChEBI" id="CHEBI:13193"/>
        <dbReference type="ChEBI" id="CHEBI:15378"/>
        <dbReference type="ChEBI" id="CHEBI:17319"/>
        <dbReference type="ChEBI" id="CHEBI:17499"/>
        <dbReference type="ChEBI" id="CHEBI:37565"/>
        <dbReference type="ChEBI" id="CHEBI:57844"/>
        <dbReference type="ChEBI" id="CHEBI:59789"/>
        <dbReference type="ChEBI" id="CHEBI:131766"/>
        <dbReference type="EC" id="4.1.99.22"/>
    </reaction>
</comment>
<feature type="binding site" evidence="12">
    <location>
        <position position="256"/>
    </location>
    <ligand>
        <name>[4Fe-4S] cluster</name>
        <dbReference type="ChEBI" id="CHEBI:49883"/>
        <label>2</label>
        <note>4Fe-4S-substrate</note>
    </ligand>
</feature>
<dbReference type="EMBL" id="DXAN01000011">
    <property type="protein sequence ID" value="HJA08355.1"/>
    <property type="molecule type" value="Genomic_DNA"/>
</dbReference>
<dbReference type="Pfam" id="PF04055">
    <property type="entry name" value="Radical_SAM"/>
    <property type="match status" value="1"/>
</dbReference>
<feature type="binding site" evidence="12">
    <location>
        <position position="71"/>
    </location>
    <ligand>
        <name>S-adenosyl-L-methionine</name>
        <dbReference type="ChEBI" id="CHEBI:59789"/>
    </ligand>
</feature>
<dbReference type="NCBIfam" id="TIGR02666">
    <property type="entry name" value="moaA"/>
    <property type="match status" value="1"/>
</dbReference>
<comment type="cofactor">
    <cofactor evidence="12">
        <name>[4Fe-4S] cluster</name>
        <dbReference type="ChEBI" id="CHEBI:49883"/>
    </cofactor>
    <text evidence="12">Binds 2 [4Fe-4S] clusters. Binds 1 [4Fe-4S] cluster coordinated with 3 cysteines and an exchangeable S-adenosyl-L-methionine and 1 [4Fe-4S] cluster coordinated with 3 cysteines and the GTP-derived substrate.</text>
</comment>
<feature type="binding site" evidence="12">
    <location>
        <begin position="261"/>
        <end position="263"/>
    </location>
    <ligand>
        <name>GTP</name>
        <dbReference type="ChEBI" id="CHEBI:37565"/>
    </ligand>
</feature>
<evidence type="ECO:0000256" key="4">
    <source>
        <dbReference type="ARBA" id="ARBA00022723"/>
    </source>
</evidence>
<dbReference type="InterPro" id="IPR013785">
    <property type="entry name" value="Aldolase_TIM"/>
</dbReference>
<feature type="binding site" evidence="12">
    <location>
        <position position="273"/>
    </location>
    <ligand>
        <name>[4Fe-4S] cluster</name>
        <dbReference type="ChEBI" id="CHEBI:49883"/>
        <label>2</label>
        <note>4Fe-4S-substrate</note>
    </ligand>
</feature>
<dbReference type="InterPro" id="IPR007197">
    <property type="entry name" value="rSAM"/>
</dbReference>
<feature type="binding site" evidence="12">
    <location>
        <position position="19"/>
    </location>
    <ligand>
        <name>GTP</name>
        <dbReference type="ChEBI" id="CHEBI:37565"/>
    </ligand>
</feature>
<evidence type="ECO:0000313" key="15">
    <source>
        <dbReference type="Proteomes" id="UP000824225"/>
    </source>
</evidence>
<dbReference type="PROSITE" id="PS01305">
    <property type="entry name" value="MOAA_NIFB_PQQE"/>
    <property type="match status" value="1"/>
</dbReference>
<protein>
    <recommendedName>
        <fullName evidence="1 12">GTP 3',8-cyclase</fullName>
        <ecNumber evidence="1 12">4.1.99.22</ecNumber>
    </recommendedName>
    <alternativeName>
        <fullName evidence="12">Molybdenum cofactor biosynthesis protein A</fullName>
    </alternativeName>
</protein>
<dbReference type="Gene3D" id="3.20.20.70">
    <property type="entry name" value="Aldolase class I"/>
    <property type="match status" value="1"/>
</dbReference>
<dbReference type="InterPro" id="IPR000385">
    <property type="entry name" value="MoaA_NifB_PqqE_Fe-S-bd_CS"/>
</dbReference>
<dbReference type="InterPro" id="IPR013483">
    <property type="entry name" value="MoaA"/>
</dbReference>
<comment type="similarity">
    <text evidence="12">Belongs to the radical SAM superfamily. MoaA family.</text>
</comment>
<dbReference type="GO" id="GO:0005525">
    <property type="term" value="F:GTP binding"/>
    <property type="evidence" value="ECO:0007669"/>
    <property type="project" value="UniProtKB-UniRule"/>
</dbReference>
<feature type="binding site" evidence="12">
    <location>
        <position position="191"/>
    </location>
    <ligand>
        <name>S-adenosyl-L-methionine</name>
        <dbReference type="ChEBI" id="CHEBI:59789"/>
    </ligand>
</feature>
<feature type="binding site" evidence="12">
    <location>
        <position position="30"/>
    </location>
    <ligand>
        <name>[4Fe-4S] cluster</name>
        <dbReference type="ChEBI" id="CHEBI:49883"/>
        <label>1</label>
        <note>4Fe-4S-S-AdoMet</note>
    </ligand>
</feature>
<evidence type="ECO:0000256" key="12">
    <source>
        <dbReference type="HAMAP-Rule" id="MF_01225"/>
    </source>
</evidence>
<dbReference type="InterPro" id="IPR010505">
    <property type="entry name" value="MoaA_twitch"/>
</dbReference>
<evidence type="ECO:0000256" key="1">
    <source>
        <dbReference type="ARBA" id="ARBA00012167"/>
    </source>
</evidence>
<evidence type="ECO:0000256" key="7">
    <source>
        <dbReference type="ARBA" id="ARBA00023014"/>
    </source>
</evidence>
<proteinExistence type="inferred from homology"/>
<dbReference type="InterPro" id="IPR050105">
    <property type="entry name" value="MoCo_biosynth_MoaA/MoaC"/>
</dbReference>
<dbReference type="SFLD" id="SFLDS00029">
    <property type="entry name" value="Radical_SAM"/>
    <property type="match status" value="1"/>
</dbReference>
<evidence type="ECO:0000256" key="2">
    <source>
        <dbReference type="ARBA" id="ARBA00022485"/>
    </source>
</evidence>
<dbReference type="GO" id="GO:0006777">
    <property type="term" value="P:Mo-molybdopterin cofactor biosynthetic process"/>
    <property type="evidence" value="ECO:0007669"/>
    <property type="project" value="UniProtKB-UniRule"/>
</dbReference>
<evidence type="ECO:0000313" key="14">
    <source>
        <dbReference type="EMBL" id="HJA08355.1"/>
    </source>
</evidence>
<reference evidence="14" key="2">
    <citation type="submission" date="2021-04" db="EMBL/GenBank/DDBJ databases">
        <authorList>
            <person name="Gilroy R."/>
        </authorList>
    </citation>
    <scope>NUCLEOTIDE SEQUENCE</scope>
    <source>
        <strain evidence="14">CHK186-16707</strain>
    </source>
</reference>
<organism evidence="14 15">
    <name type="scientific">Candidatus Mailhella merdigallinarum</name>
    <dbReference type="NCBI Taxonomy" id="2838658"/>
    <lineage>
        <taxon>Bacteria</taxon>
        <taxon>Pseudomonadati</taxon>
        <taxon>Thermodesulfobacteriota</taxon>
        <taxon>Desulfovibrionia</taxon>
        <taxon>Desulfovibrionales</taxon>
        <taxon>Desulfovibrionaceae</taxon>
        <taxon>Mailhella</taxon>
    </lineage>
</organism>
<feature type="binding site" evidence="12">
    <location>
        <position position="98"/>
    </location>
    <ligand>
        <name>GTP</name>
        <dbReference type="ChEBI" id="CHEBI:37565"/>
    </ligand>
</feature>
<feature type="domain" description="Radical SAM core" evidence="13">
    <location>
        <begin position="10"/>
        <end position="228"/>
    </location>
</feature>
<dbReference type="PANTHER" id="PTHR22960:SF0">
    <property type="entry name" value="MOLYBDENUM COFACTOR BIOSYNTHESIS PROTEIN 1"/>
    <property type="match status" value="1"/>
</dbReference>
<evidence type="ECO:0000256" key="3">
    <source>
        <dbReference type="ARBA" id="ARBA00022691"/>
    </source>
</evidence>
<dbReference type="GO" id="GO:0061799">
    <property type="term" value="F:cyclic pyranopterin monophosphate synthase activity"/>
    <property type="evidence" value="ECO:0007669"/>
    <property type="project" value="TreeGrafter"/>
</dbReference>
<feature type="binding site" evidence="12">
    <location>
        <position position="121"/>
    </location>
    <ligand>
        <name>S-adenosyl-L-methionine</name>
        <dbReference type="ChEBI" id="CHEBI:59789"/>
    </ligand>
</feature>
<dbReference type="PANTHER" id="PTHR22960">
    <property type="entry name" value="MOLYBDOPTERIN COFACTOR SYNTHESIS PROTEIN A"/>
    <property type="match status" value="1"/>
</dbReference>
<keyword evidence="3 12" id="KW-0949">S-adenosyl-L-methionine</keyword>
<comment type="subunit">
    <text evidence="12">Monomer and homodimer.</text>
</comment>
<dbReference type="SFLD" id="SFLDG01386">
    <property type="entry name" value="main_SPASM_domain-containing"/>
    <property type="match status" value="1"/>
</dbReference>
<dbReference type="InterPro" id="IPR006638">
    <property type="entry name" value="Elp3/MiaA/NifB-like_rSAM"/>
</dbReference>